<feature type="region of interest" description="Disordered" evidence="1">
    <location>
        <begin position="2016"/>
        <end position="2035"/>
    </location>
</feature>
<feature type="compositionally biased region" description="Basic residues" evidence="1">
    <location>
        <begin position="2616"/>
        <end position="2629"/>
    </location>
</feature>
<feature type="region of interest" description="Disordered" evidence="1">
    <location>
        <begin position="321"/>
        <end position="478"/>
    </location>
</feature>
<evidence type="ECO:0000313" key="3">
    <source>
        <dbReference type="EMBL" id="GBN58158.1"/>
    </source>
</evidence>
<reference evidence="3 4" key="1">
    <citation type="journal article" date="2019" name="Sci. Rep.">
        <title>Orb-weaving spider Araneus ventricosus genome elucidates the spidroin gene catalogue.</title>
        <authorList>
            <person name="Kono N."/>
            <person name="Nakamura H."/>
            <person name="Ohtoshi R."/>
            <person name="Moran D.A.P."/>
            <person name="Shinohara A."/>
            <person name="Yoshida Y."/>
            <person name="Fujiwara M."/>
            <person name="Mori M."/>
            <person name="Tomita M."/>
            <person name="Arakawa K."/>
        </authorList>
    </citation>
    <scope>NUCLEOTIDE SEQUENCE [LARGE SCALE GENOMIC DNA]</scope>
</reference>
<feature type="compositionally biased region" description="Polar residues" evidence="1">
    <location>
        <begin position="1017"/>
        <end position="1031"/>
    </location>
</feature>
<dbReference type="GO" id="GO:0005576">
    <property type="term" value="C:extracellular region"/>
    <property type="evidence" value="ECO:0007669"/>
    <property type="project" value="InterPro"/>
</dbReference>
<evidence type="ECO:0000259" key="2">
    <source>
        <dbReference type="PROSITE" id="PS51390"/>
    </source>
</evidence>
<feature type="region of interest" description="Disordered" evidence="1">
    <location>
        <begin position="2502"/>
        <end position="2535"/>
    </location>
</feature>
<feature type="compositionally biased region" description="Polar residues" evidence="1">
    <location>
        <begin position="2209"/>
        <end position="2219"/>
    </location>
</feature>
<feature type="region of interest" description="Disordered" evidence="1">
    <location>
        <begin position="2110"/>
        <end position="2135"/>
    </location>
</feature>
<gene>
    <name evidence="3" type="ORF">AVEN_94196_1</name>
</gene>
<organism evidence="3 4">
    <name type="scientific">Araneus ventricosus</name>
    <name type="common">Orbweaver spider</name>
    <name type="synonym">Epeira ventricosa</name>
    <dbReference type="NCBI Taxonomy" id="182803"/>
    <lineage>
        <taxon>Eukaryota</taxon>
        <taxon>Metazoa</taxon>
        <taxon>Ecdysozoa</taxon>
        <taxon>Arthropoda</taxon>
        <taxon>Chelicerata</taxon>
        <taxon>Arachnida</taxon>
        <taxon>Araneae</taxon>
        <taxon>Araneomorphae</taxon>
        <taxon>Entelegynae</taxon>
        <taxon>Araneoidea</taxon>
        <taxon>Araneidae</taxon>
        <taxon>Araneus</taxon>
    </lineage>
</organism>
<feature type="region of interest" description="Disordered" evidence="1">
    <location>
        <begin position="893"/>
        <end position="919"/>
    </location>
</feature>
<comment type="caution">
    <text evidence="3">The sequence shown here is derived from an EMBL/GenBank/DDBJ whole genome shotgun (WGS) entry which is preliminary data.</text>
</comment>
<feature type="compositionally biased region" description="Basic and acidic residues" evidence="1">
    <location>
        <begin position="2173"/>
        <end position="2194"/>
    </location>
</feature>
<dbReference type="Proteomes" id="UP000499080">
    <property type="component" value="Unassembled WGS sequence"/>
</dbReference>
<dbReference type="InterPro" id="IPR008197">
    <property type="entry name" value="WAP_dom"/>
</dbReference>
<feature type="compositionally biased region" description="Basic residues" evidence="1">
    <location>
        <begin position="2518"/>
        <end position="2533"/>
    </location>
</feature>
<feature type="compositionally biased region" description="Basic and acidic residues" evidence="1">
    <location>
        <begin position="2220"/>
        <end position="2229"/>
    </location>
</feature>
<dbReference type="PANTHER" id="PTHR36812">
    <property type="entry name" value="NEUROFILAMENT TRIPLET M PROTEIN-LIKE PROTEIN"/>
    <property type="match status" value="1"/>
</dbReference>
<keyword evidence="4" id="KW-1185">Reference proteome</keyword>
<evidence type="ECO:0000313" key="4">
    <source>
        <dbReference type="Proteomes" id="UP000499080"/>
    </source>
</evidence>
<feature type="compositionally biased region" description="Polar residues" evidence="1">
    <location>
        <begin position="234"/>
        <end position="256"/>
    </location>
</feature>
<feature type="compositionally biased region" description="Basic and acidic residues" evidence="1">
    <location>
        <begin position="2606"/>
        <end position="2615"/>
    </location>
</feature>
<feature type="region of interest" description="Disordered" evidence="1">
    <location>
        <begin position="705"/>
        <end position="727"/>
    </location>
</feature>
<feature type="region of interest" description="Disordered" evidence="1">
    <location>
        <begin position="2173"/>
        <end position="2231"/>
    </location>
</feature>
<feature type="region of interest" description="Disordered" evidence="1">
    <location>
        <begin position="1012"/>
        <end position="1031"/>
    </location>
</feature>
<evidence type="ECO:0000256" key="1">
    <source>
        <dbReference type="SAM" id="MobiDB-lite"/>
    </source>
</evidence>
<feature type="compositionally biased region" description="Basic residues" evidence="1">
    <location>
        <begin position="898"/>
        <end position="912"/>
    </location>
</feature>
<name>A0A4Y2Q1X8_ARAVE</name>
<dbReference type="GO" id="GO:0030414">
    <property type="term" value="F:peptidase inhibitor activity"/>
    <property type="evidence" value="ECO:0007669"/>
    <property type="project" value="InterPro"/>
</dbReference>
<feature type="region of interest" description="Disordered" evidence="1">
    <location>
        <begin position="2283"/>
        <end position="2302"/>
    </location>
</feature>
<proteinExistence type="predicted"/>
<dbReference type="PROSITE" id="PS51390">
    <property type="entry name" value="WAP"/>
    <property type="match status" value="1"/>
</dbReference>
<protein>
    <recommendedName>
        <fullName evidence="2">WAP domain-containing protein</fullName>
    </recommendedName>
</protein>
<dbReference type="PANTHER" id="PTHR36812:SF9">
    <property type="entry name" value="MYB-LIKE PROTEIN X ISOFORM X1"/>
    <property type="match status" value="1"/>
</dbReference>
<dbReference type="OrthoDB" id="6437934at2759"/>
<accession>A0A4Y2Q1X8</accession>
<feature type="compositionally biased region" description="Basic and acidic residues" evidence="1">
    <location>
        <begin position="2016"/>
        <end position="2029"/>
    </location>
</feature>
<feature type="region of interest" description="Disordered" evidence="1">
    <location>
        <begin position="2587"/>
        <end position="2629"/>
    </location>
</feature>
<dbReference type="EMBL" id="BGPR01012880">
    <property type="protein sequence ID" value="GBN58158.1"/>
    <property type="molecule type" value="Genomic_DNA"/>
</dbReference>
<feature type="non-terminal residue" evidence="3">
    <location>
        <position position="2868"/>
    </location>
</feature>
<feature type="region of interest" description="Disordered" evidence="1">
    <location>
        <begin position="231"/>
        <end position="261"/>
    </location>
</feature>
<feature type="compositionally biased region" description="Polar residues" evidence="1">
    <location>
        <begin position="2588"/>
        <end position="2605"/>
    </location>
</feature>
<feature type="domain" description="WAP" evidence="2">
    <location>
        <begin position="2"/>
        <end position="51"/>
    </location>
</feature>
<sequence>MLLFSEWKCPEAPQTLCFYPSYDFGCKSHDECPDYQLCCLFACSYGCVRPEPVPQVVEWDYDYEGSYENPENNLIDTGYDPSAGFKNLSRIIDKKLANENIENDEILSEIPNQNVGTFTYALPNTTNYQVTSSIVSGNFKNIDFYEDVENNLIDVGPKSSNSHKAFKQNDVSDAQHRDFSNASFANATDLENIIETINDGGKFEAHTKVQNFQEVSENSNIIMRQGDNKHDTTISENASTANAKDSNSGERNISNEIRTEKNGTAKKELQYRVKNLLKFLSGLIPSMRIDEKILPKIIHDSHFTFFHNLIHHERDFPVYRSRTKESSKRTDRYRHKENDFKTAKEDDVKTAEKDDIKTAKEDHVKTAKEDVKTAEEDVKTAKEDDIKTAEEDHVKTAKEDDVKTGKEDDAKIAKDDDVKTEKEDNFKTGKEDDVKTEKEDNFKTGKEDDVKTEKEDDVKTTKEDEKTGKEDDVTTAKEDDVKSASPYIKPRNITVVTKKELESQAVDLLKFLAEFVPSTKIEDFLGALNRSRIKEESESFNIHGNKEGNVKNASPYIKPRNITMITKKELESKVVDLLTFLAEFVPSTKIDEKLLSKIIRNSNLTSFEHFKTDISDTLNRSKESGVTDYHYGFQNYNFENPTLGFRYSSVNRTANVELKPLSDTKNLDIDTSTSETKPANRTADLLSITTINHSEFRYVKKKYKGRVHKHGRKGKHSKNLSYRRRKLDKSAQIGTSKTYISFHNDILKNIVDDYNINILADAELQKMKKTYSKISEQKKEGNFHGAFKLKSKEKPLITTSRDRGTALEMAEGRPPRIYSSDPKFPEVYDAGKRANFHGGFRSKQKSNMSPKLKKKQKYTNSISEIDSLELKVIDIYNQENKEDFHGAFQLVPKERQRSRPRVKSKQLHRKKDKNAENSGLIWLPPDAKVTEIYNKKKKGKFHGAFQLKGRKQPKTTSGYILLRQFGTNVTSHPDIQSELSSSVHQGNLSLDNSFKIHLRHWKDAMKEKLGEEKKFSNESSIPSNSDENDVFSSMESQSLSNQTLREFNSRGISMKSRTTLEGQSEILDGTLLDRKNYVTEIISVEDVLTKIEHKLSWKELISDLLAEEKEFVDKNNQSEAINTENFLSAENEIDHSEKELSTIRWKDALQDILGEEKRLIYKYDNNLQSMSRKMNRQFGNNVTSHSDFQSESSSSMHQGNLSLVNSFDIHIRHWKDAKQEKLGEEKKFTNESSIPSNSDVNDVFLSMEIKNFDTNQTLREFNSSEISMQSRTTLEEQSEILDGTLLDRKNYVTEVISVEDVLTKVEHKLSWKELISDLLAEEKELVNKNNQSEATNAENFLSAENEIDHSEKELSTIRWKDALQDILGEEKRLIYKYDNNLQSMSGKMNRQFGDNVISHPDIQSESSSSMHQGNLSLDNSFDIHLRHWKDAMQEKLGEEKKFTNESSIPSNSDVNDVFLSMEGKNFDSNQTLREFNSSEISMKSRTTLEEQSEILDESLLNRKNYVTEIISVEDLLTNIDHKLSWKELISDLLAEEKEFVNKNNQSEAKNAENFLSAENEIDHSEKKLSTIHWKDTLQDILGEEKKLIYKYDNHLQSMSRKMNRQFDNNVTSHSDIQSELSSSMHQDNLSLDNSFDIHLRHWKDAMQEKLGEEKKFSNESSIPSNSDVNDVFLSMGGKNFDSNQTLREFNSSEISMKSRTTLEEQSEILDESLLNRKNYVTEIISVEDLLTKIDHKLSWKELISDLLAEEKEFVNKNNESEAKNSGKFLSAENEIDHSEKELSTIRWKDALQDILGEEKRLIYKYDNYLQSISRKMNRQDFTQVELPYRNYNKISSASASKALNGNVREGNMTNDASDFHSILNNAILPFKDNESENETSKWNVSASSHLIYSSAVDMQIPPPDEQMSRGFLDEFGNLTQNTDNGSAAFWYSDDKEDKLGNEEDALGSLNKYSEDHDIENNFREQFIDVYSPNVNIQIEPFTRITTPEFFDNLNYAEENKEHRNASDEFWIESEKNNREDKLKSGDESHLKKKEHIPLNKLGDSSVFVHDVNRNIQIPLTSHMTYGNYTEEGLEGKKVQVAEGENRKSPIGNSSDLVYYPIMNPWIPTPDSLPAPTEVSSANSTPDEDERGGFIGFGSPSGLVYHTIKDMRFPSPDSPLRYPIQTSYRGREKIKEQFQSASHERSSHINYDRLESNTTGRNRSLKIQYENLQRGSSGNRSDQHPTDGHGGENILSAMPSILNYPVKYVLGQKTKGRKTFRKKLKHRNDYFAVTSHEYIANDTLSSKRGTSKQKNKKGSHDKDRIFEESSTLIASPAHVMYQGMKIRIPPLQALNILNTQHPRTFYRNKNLLLPPPVNFEVIGQYAKDYDYRSTNIISTELPLTFYQNKNLLVPPPVNLTVTEQDTEDDGSLELNILSTQPPLAFYPNKNLLLPPPVNLTLTSHIKEARVKKKNSTVASQPLQQFLIYKHNKHANQVEVLPVSSHFKNHSVAVSPHEYITNDTVSSKRRTSNIEGLNPKSKKSRNKKLKNKKGSHAKDRILGESVTFVTSPAHIMFPDMKIRIPPLFASFTEATTKRLRENGKEEISAFKTSASSEGSKNVGLNSDGSKKFLYSHDSKKKKSKLTRKKGQYRKEEGYQALNILSTQPALIFYPNKNLLLPLPLHLTVTSNREEAKEKKHNFVLTSQTPEQFLIHKHNKHIRTQPPLTFHPNKNLLLPPPVNLRVTSHREEAEAKKHNPMVTSQPLQQYLVYKHNKHVNQVEVLPVSSHLTNKTFPKYNISNSNLIKFSDSPSEPLNSKEVPKIIDAGRIGKLLLKDKLKWPSMLKKKTRKGQVKMKHVVPSKMRPTSQKPVLSQIDDFQFYTVLPKGYD</sequence>